<dbReference type="InterPro" id="IPR052337">
    <property type="entry name" value="SAT4-like"/>
</dbReference>
<evidence type="ECO:0000256" key="5">
    <source>
        <dbReference type="ARBA" id="ARBA00038359"/>
    </source>
</evidence>
<keyword evidence="9" id="KW-1185">Reference proteome</keyword>
<comment type="subcellular location">
    <subcellularLocation>
        <location evidence="1">Membrane</location>
        <topology evidence="1">Multi-pass membrane protein</topology>
    </subcellularLocation>
</comment>
<evidence type="ECO:0000256" key="6">
    <source>
        <dbReference type="SAM" id="Phobius"/>
    </source>
</evidence>
<comment type="similarity">
    <text evidence="5">Belongs to the SAT4 family.</text>
</comment>
<dbReference type="InterPro" id="IPR049326">
    <property type="entry name" value="Rhodopsin_dom_fungi"/>
</dbReference>
<feature type="transmembrane region" description="Helical" evidence="6">
    <location>
        <begin position="26"/>
        <end position="51"/>
    </location>
</feature>
<evidence type="ECO:0000256" key="3">
    <source>
        <dbReference type="ARBA" id="ARBA00022989"/>
    </source>
</evidence>
<dbReference type="InParanoid" id="A0A194XW68"/>
<sequence>MTLRLRANPNWDYRQQRGTAQCHFEPIVICGVVFNILADISLLGWVLPKICKFKLQIAQRQKIPLLLILGLSILVIIAGSVRCVRVSYEIESTVDIPYVSNDLTIWTSVEMNTGIFYASAPSFKPLLRKIAPGLLSSAYRSKNTSNFGNYASGTRTGKRTVTKEAFKLSSQTNLGTTGAEDRAEDIWTGGRKHGNTSSISDIGSEQDDILIGIGGVPRGG</sequence>
<organism evidence="8 9">
    <name type="scientific">Mollisia scopiformis</name>
    <name type="common">Conifer needle endophyte fungus</name>
    <name type="synonym">Phialocephala scopiformis</name>
    <dbReference type="NCBI Taxonomy" id="149040"/>
    <lineage>
        <taxon>Eukaryota</taxon>
        <taxon>Fungi</taxon>
        <taxon>Dikarya</taxon>
        <taxon>Ascomycota</taxon>
        <taxon>Pezizomycotina</taxon>
        <taxon>Leotiomycetes</taxon>
        <taxon>Helotiales</taxon>
        <taxon>Mollisiaceae</taxon>
        <taxon>Mollisia</taxon>
    </lineage>
</organism>
<dbReference type="Proteomes" id="UP000070700">
    <property type="component" value="Unassembled WGS sequence"/>
</dbReference>
<evidence type="ECO:0000313" key="9">
    <source>
        <dbReference type="Proteomes" id="UP000070700"/>
    </source>
</evidence>
<dbReference type="KEGG" id="psco:LY89DRAFT_744549"/>
<keyword evidence="2 6" id="KW-0812">Transmembrane</keyword>
<gene>
    <name evidence="8" type="ORF">LY89DRAFT_744549</name>
</gene>
<evidence type="ECO:0000256" key="4">
    <source>
        <dbReference type="ARBA" id="ARBA00023136"/>
    </source>
</evidence>
<feature type="transmembrane region" description="Helical" evidence="6">
    <location>
        <begin position="63"/>
        <end position="81"/>
    </location>
</feature>
<keyword evidence="4 6" id="KW-0472">Membrane</keyword>
<dbReference type="PANTHER" id="PTHR33048">
    <property type="entry name" value="PTH11-LIKE INTEGRAL MEMBRANE PROTEIN (AFU_ORTHOLOGUE AFUA_5G11245)"/>
    <property type="match status" value="1"/>
</dbReference>
<accession>A0A194XW68</accession>
<evidence type="ECO:0000259" key="7">
    <source>
        <dbReference type="Pfam" id="PF20684"/>
    </source>
</evidence>
<evidence type="ECO:0000256" key="2">
    <source>
        <dbReference type="ARBA" id="ARBA00022692"/>
    </source>
</evidence>
<dbReference type="GO" id="GO:0016020">
    <property type="term" value="C:membrane"/>
    <property type="evidence" value="ECO:0007669"/>
    <property type="project" value="UniProtKB-SubCell"/>
</dbReference>
<evidence type="ECO:0000313" key="8">
    <source>
        <dbReference type="EMBL" id="KUJ23967.1"/>
    </source>
</evidence>
<dbReference type="RefSeq" id="XP_018078322.1">
    <property type="nucleotide sequence ID" value="XM_018221039.1"/>
</dbReference>
<dbReference type="GeneID" id="28830765"/>
<reference evidence="8 9" key="1">
    <citation type="submission" date="2015-10" db="EMBL/GenBank/DDBJ databases">
        <title>Full genome of DAOMC 229536 Phialocephala scopiformis, a fungal endophyte of spruce producing the potent anti-insectan compound rugulosin.</title>
        <authorList>
            <consortium name="DOE Joint Genome Institute"/>
            <person name="Walker A.K."/>
            <person name="Frasz S.L."/>
            <person name="Seifert K.A."/>
            <person name="Miller J.D."/>
            <person name="Mondo S.J."/>
            <person name="Labutti K."/>
            <person name="Lipzen A."/>
            <person name="Dockter R."/>
            <person name="Kennedy M."/>
            <person name="Grigoriev I.V."/>
            <person name="Spatafora J.W."/>
        </authorList>
    </citation>
    <scope>NUCLEOTIDE SEQUENCE [LARGE SCALE GENOMIC DNA]</scope>
    <source>
        <strain evidence="8 9">CBS 120377</strain>
    </source>
</reference>
<evidence type="ECO:0000256" key="1">
    <source>
        <dbReference type="ARBA" id="ARBA00004141"/>
    </source>
</evidence>
<dbReference type="EMBL" id="KQ947404">
    <property type="protein sequence ID" value="KUJ23967.1"/>
    <property type="molecule type" value="Genomic_DNA"/>
</dbReference>
<keyword evidence="3 6" id="KW-1133">Transmembrane helix</keyword>
<proteinExistence type="inferred from homology"/>
<dbReference type="PANTHER" id="PTHR33048:SF47">
    <property type="entry name" value="INTEGRAL MEMBRANE PROTEIN-RELATED"/>
    <property type="match status" value="1"/>
</dbReference>
<dbReference type="AlphaFoldDB" id="A0A194XW68"/>
<name>A0A194XW68_MOLSC</name>
<protein>
    <recommendedName>
        <fullName evidence="7">Rhodopsin domain-containing protein</fullName>
    </recommendedName>
</protein>
<dbReference type="OrthoDB" id="444631at2759"/>
<feature type="domain" description="Rhodopsin" evidence="7">
    <location>
        <begin position="11"/>
        <end position="129"/>
    </location>
</feature>
<dbReference type="Pfam" id="PF20684">
    <property type="entry name" value="Fung_rhodopsin"/>
    <property type="match status" value="1"/>
</dbReference>